<evidence type="ECO:0000313" key="1">
    <source>
        <dbReference type="EMBL" id="MDA5110872.1"/>
    </source>
</evidence>
<accession>A0A9X3TTH7</accession>
<dbReference type="Proteomes" id="UP001151071">
    <property type="component" value="Unassembled WGS sequence"/>
</dbReference>
<name>A0A9X3TTH7_9BACL</name>
<dbReference type="EMBL" id="JAPYYP010000048">
    <property type="protein sequence ID" value="MDA5110872.1"/>
    <property type="molecule type" value="Genomic_DNA"/>
</dbReference>
<reference evidence="1" key="1">
    <citation type="submission" date="2022-12" db="EMBL/GenBank/DDBJ databases">
        <title>Draft genome sequence of the thermophilic strain Brevibacillus thermoruber HT42, isolated from Los Humeros, Puebla, Mexico, with biotechnological potential.</title>
        <authorList>
            <person name="Lara Sanchez J."/>
            <person name="Solis Palacios R."/>
            <person name="Bustos Baena A.S."/>
            <person name="Ruz Baez A.E."/>
            <person name="Espinosa Luna G."/>
            <person name="Oliart Ros R.M."/>
        </authorList>
    </citation>
    <scope>NUCLEOTIDE SEQUENCE</scope>
    <source>
        <strain evidence="1">HT42</strain>
    </source>
</reference>
<dbReference type="AlphaFoldDB" id="A0A9X3TTH7"/>
<sequence length="71" mass="8423">MEKSFYYPVHWQEVIYLREALAAMDIPFVIEQDDRLDLAPSEVAFVFPDIPVRLYRHVFELFGTAGRRYPS</sequence>
<dbReference type="RefSeq" id="WP_271140980.1">
    <property type="nucleotide sequence ID" value="NZ_JAPYYP010000048.1"/>
</dbReference>
<organism evidence="1 2">
    <name type="scientific">Brevibacillus thermoruber</name>
    <dbReference type="NCBI Taxonomy" id="33942"/>
    <lineage>
        <taxon>Bacteria</taxon>
        <taxon>Bacillati</taxon>
        <taxon>Bacillota</taxon>
        <taxon>Bacilli</taxon>
        <taxon>Bacillales</taxon>
        <taxon>Paenibacillaceae</taxon>
        <taxon>Brevibacillus</taxon>
    </lineage>
</organism>
<proteinExistence type="predicted"/>
<keyword evidence="2" id="KW-1185">Reference proteome</keyword>
<protein>
    <submittedName>
        <fullName evidence="1">Uncharacterized protein</fullName>
    </submittedName>
</protein>
<gene>
    <name evidence="1" type="ORF">O3V59_21260</name>
</gene>
<evidence type="ECO:0000313" key="2">
    <source>
        <dbReference type="Proteomes" id="UP001151071"/>
    </source>
</evidence>
<comment type="caution">
    <text evidence="1">The sequence shown here is derived from an EMBL/GenBank/DDBJ whole genome shotgun (WGS) entry which is preliminary data.</text>
</comment>